<reference evidence="1 2" key="1">
    <citation type="submission" date="2018-11" db="EMBL/GenBank/DDBJ databases">
        <authorList>
            <consortium name="Pathogen Informatics"/>
        </authorList>
    </citation>
    <scope>NUCLEOTIDE SEQUENCE [LARGE SCALE GENOMIC DNA]</scope>
</reference>
<protein>
    <submittedName>
        <fullName evidence="3">Endo/exonuclease/phosphatase domain-containing protein</fullName>
    </submittedName>
</protein>
<dbReference type="WBParaSite" id="HPBE_0001855801-mRNA-1">
    <property type="protein sequence ID" value="HPBE_0001855801-mRNA-1"/>
    <property type="gene ID" value="HPBE_0001855801"/>
</dbReference>
<name>A0A183G9E3_HELPZ</name>
<dbReference type="Gene3D" id="3.60.10.10">
    <property type="entry name" value="Endonuclease/exonuclease/phosphatase"/>
    <property type="match status" value="1"/>
</dbReference>
<dbReference type="Proteomes" id="UP000050761">
    <property type="component" value="Unassembled WGS sequence"/>
</dbReference>
<keyword evidence="2" id="KW-1185">Reference proteome</keyword>
<evidence type="ECO:0000313" key="1">
    <source>
        <dbReference type="EMBL" id="VDP12048.1"/>
    </source>
</evidence>
<dbReference type="AlphaFoldDB" id="A0A183G9E3"/>
<dbReference type="OrthoDB" id="5867484at2759"/>
<accession>A0A3P8BR84</accession>
<dbReference type="CDD" id="cd09076">
    <property type="entry name" value="L1-EN"/>
    <property type="match status" value="1"/>
</dbReference>
<dbReference type="SUPFAM" id="SSF56219">
    <property type="entry name" value="DNase I-like"/>
    <property type="match status" value="1"/>
</dbReference>
<organism evidence="2 3">
    <name type="scientific">Heligmosomoides polygyrus</name>
    <name type="common">Parasitic roundworm</name>
    <dbReference type="NCBI Taxonomy" id="6339"/>
    <lineage>
        <taxon>Eukaryota</taxon>
        <taxon>Metazoa</taxon>
        <taxon>Ecdysozoa</taxon>
        <taxon>Nematoda</taxon>
        <taxon>Chromadorea</taxon>
        <taxon>Rhabditida</taxon>
        <taxon>Rhabditina</taxon>
        <taxon>Rhabditomorpha</taxon>
        <taxon>Strongyloidea</taxon>
        <taxon>Heligmosomidae</taxon>
        <taxon>Heligmosomoides</taxon>
    </lineage>
</organism>
<gene>
    <name evidence="1" type="ORF">HPBE_LOCUS18557</name>
</gene>
<dbReference type="EMBL" id="UZAH01030769">
    <property type="protein sequence ID" value="VDP12048.1"/>
    <property type="molecule type" value="Genomic_DNA"/>
</dbReference>
<evidence type="ECO:0000313" key="3">
    <source>
        <dbReference type="WBParaSite" id="HPBE_0001855801-mRNA-1"/>
    </source>
</evidence>
<proteinExistence type="predicted"/>
<evidence type="ECO:0000313" key="2">
    <source>
        <dbReference type="Proteomes" id="UP000050761"/>
    </source>
</evidence>
<dbReference type="InterPro" id="IPR036691">
    <property type="entry name" value="Endo/exonu/phosph_ase_sf"/>
</dbReference>
<sequence>MKTSAETETEMPDASFMMVPPILVAVFSPKTPTRFGTWNIRTLFQTGRLARQLREFEGYRLDILEVSEMRWTGNDRIISSGKSIIFSGGSLHTNAAGFVLSQRASNALVSWKPVNDRIISARFRTKHIRVTVVQVYAPTEDSEDAEKDEFYECLQQTIDKTPRRDLKIAMGDFNAKLGGDQAGLEKNVGPFTSASEQMKMEVDSSPFAATTISALATLISDAVGYTRLRGRRQMEER</sequence>
<accession>A0A183G9E3</accession>
<reference evidence="3" key="2">
    <citation type="submission" date="2019-09" db="UniProtKB">
        <authorList>
            <consortium name="WormBaseParasite"/>
        </authorList>
    </citation>
    <scope>IDENTIFICATION</scope>
</reference>